<gene>
    <name evidence="1" type="ORF">MLD38_011630</name>
</gene>
<protein>
    <submittedName>
        <fullName evidence="1">Uncharacterized protein</fullName>
    </submittedName>
</protein>
<reference evidence="2" key="1">
    <citation type="journal article" date="2023" name="Front. Plant Sci.">
        <title>Chromosomal-level genome assembly of Melastoma candidum provides insights into trichome evolution.</title>
        <authorList>
            <person name="Zhong Y."/>
            <person name="Wu W."/>
            <person name="Sun C."/>
            <person name="Zou P."/>
            <person name="Liu Y."/>
            <person name="Dai S."/>
            <person name="Zhou R."/>
        </authorList>
    </citation>
    <scope>NUCLEOTIDE SEQUENCE [LARGE SCALE GENOMIC DNA]</scope>
</reference>
<keyword evidence="2" id="KW-1185">Reference proteome</keyword>
<evidence type="ECO:0000313" key="2">
    <source>
        <dbReference type="Proteomes" id="UP001057402"/>
    </source>
</evidence>
<proteinExistence type="predicted"/>
<name>A0ACB9R5E8_9MYRT</name>
<dbReference type="EMBL" id="CM042883">
    <property type="protein sequence ID" value="KAI4373511.1"/>
    <property type="molecule type" value="Genomic_DNA"/>
</dbReference>
<organism evidence="1 2">
    <name type="scientific">Melastoma candidum</name>
    <dbReference type="NCBI Taxonomy" id="119954"/>
    <lineage>
        <taxon>Eukaryota</taxon>
        <taxon>Viridiplantae</taxon>
        <taxon>Streptophyta</taxon>
        <taxon>Embryophyta</taxon>
        <taxon>Tracheophyta</taxon>
        <taxon>Spermatophyta</taxon>
        <taxon>Magnoliopsida</taxon>
        <taxon>eudicotyledons</taxon>
        <taxon>Gunneridae</taxon>
        <taxon>Pentapetalae</taxon>
        <taxon>rosids</taxon>
        <taxon>malvids</taxon>
        <taxon>Myrtales</taxon>
        <taxon>Melastomataceae</taxon>
        <taxon>Melastomatoideae</taxon>
        <taxon>Melastomateae</taxon>
        <taxon>Melastoma</taxon>
    </lineage>
</organism>
<comment type="caution">
    <text evidence="1">The sequence shown here is derived from an EMBL/GenBank/DDBJ whole genome shotgun (WGS) entry which is preliminary data.</text>
</comment>
<sequence length="68" mass="8071">MLRKRRSESENWDRLERPRRRAPVFDSDPDQSSPPIAYFILVFVHPNVCIRKRQVSGYRNGVPGHHEN</sequence>
<dbReference type="Proteomes" id="UP001057402">
    <property type="component" value="Chromosome 4"/>
</dbReference>
<accession>A0ACB9R5E8</accession>
<evidence type="ECO:0000313" key="1">
    <source>
        <dbReference type="EMBL" id="KAI4373511.1"/>
    </source>
</evidence>